<organism evidence="3 4">
    <name type="scientific">Rhodotorula diobovata</name>
    <dbReference type="NCBI Taxonomy" id="5288"/>
    <lineage>
        <taxon>Eukaryota</taxon>
        <taxon>Fungi</taxon>
        <taxon>Dikarya</taxon>
        <taxon>Basidiomycota</taxon>
        <taxon>Pucciniomycotina</taxon>
        <taxon>Microbotryomycetes</taxon>
        <taxon>Sporidiobolales</taxon>
        <taxon>Sporidiobolaceae</taxon>
        <taxon>Rhodotorula</taxon>
    </lineage>
</organism>
<dbReference type="EMBL" id="SOZI01000198">
    <property type="protein sequence ID" value="TNY17489.1"/>
    <property type="molecule type" value="Genomic_DNA"/>
</dbReference>
<dbReference type="AlphaFoldDB" id="A0A5C5FMI8"/>
<keyword evidence="2" id="KW-1133">Transmembrane helix</keyword>
<evidence type="ECO:0000313" key="3">
    <source>
        <dbReference type="EMBL" id="TNY17489.1"/>
    </source>
</evidence>
<protein>
    <submittedName>
        <fullName evidence="3">Uncharacterized protein</fullName>
    </submittedName>
</protein>
<feature type="transmembrane region" description="Helical" evidence="2">
    <location>
        <begin position="61"/>
        <end position="77"/>
    </location>
</feature>
<gene>
    <name evidence="3" type="ORF">DMC30DRAFT_106126</name>
</gene>
<reference evidence="3 4" key="1">
    <citation type="submission" date="2019-03" db="EMBL/GenBank/DDBJ databases">
        <title>Rhodosporidium diobovatum UCD-FST 08-225 genome sequencing, assembly, and annotation.</title>
        <authorList>
            <person name="Fakankun I.U."/>
            <person name="Fristensky B."/>
            <person name="Levin D.B."/>
        </authorList>
    </citation>
    <scope>NUCLEOTIDE SEQUENCE [LARGE SCALE GENOMIC DNA]</scope>
    <source>
        <strain evidence="3 4">UCD-FST 08-225</strain>
    </source>
</reference>
<proteinExistence type="predicted"/>
<name>A0A5C5FMI8_9BASI</name>
<keyword evidence="2" id="KW-0472">Membrane</keyword>
<keyword evidence="2" id="KW-0812">Transmembrane</keyword>
<accession>A0A5C5FMI8</accession>
<comment type="caution">
    <text evidence="3">The sequence shown here is derived from an EMBL/GenBank/DDBJ whole genome shotgun (WGS) entry which is preliminary data.</text>
</comment>
<feature type="transmembrane region" description="Helical" evidence="2">
    <location>
        <begin position="83"/>
        <end position="102"/>
    </location>
</feature>
<evidence type="ECO:0000313" key="4">
    <source>
        <dbReference type="Proteomes" id="UP000311382"/>
    </source>
</evidence>
<evidence type="ECO:0000256" key="1">
    <source>
        <dbReference type="SAM" id="MobiDB-lite"/>
    </source>
</evidence>
<feature type="region of interest" description="Disordered" evidence="1">
    <location>
        <begin position="116"/>
        <end position="135"/>
    </location>
</feature>
<sequence length="135" mass="14381">MSTSSRFAAAAGFLPSLRRSASSFRAPKRGSWGFLVSSICTAVGSRQEGWSVRFPLRKRELAVPSLLLILITAWIALLDAQSAAHLTCDLCVSLGTVVSGVCSRMARGGKRGLARTIAAQSTERAPPTPRHATVR</sequence>
<keyword evidence="4" id="KW-1185">Reference proteome</keyword>
<dbReference type="Proteomes" id="UP000311382">
    <property type="component" value="Unassembled WGS sequence"/>
</dbReference>
<evidence type="ECO:0000256" key="2">
    <source>
        <dbReference type="SAM" id="Phobius"/>
    </source>
</evidence>